<sequence>MSSWIERRRQLCHSGNAGMPAVAPGPCIGTRRTANQFARLPRPLLVTSFPRKIEIDDYGDGSRACHPINEPIIGG</sequence>
<feature type="non-terminal residue" evidence="1">
    <location>
        <position position="75"/>
    </location>
</feature>
<reference evidence="1" key="1">
    <citation type="submission" date="2021-10" db="EMBL/GenBank/DDBJ databases">
        <title>Melipona bicolor Genome sequencing and assembly.</title>
        <authorList>
            <person name="Araujo N.S."/>
            <person name="Arias M.C."/>
        </authorList>
    </citation>
    <scope>NUCLEOTIDE SEQUENCE</scope>
    <source>
        <strain evidence="1">USP_2M_L1-L4_2017</strain>
        <tissue evidence="1">Whole body</tissue>
    </source>
</reference>
<proteinExistence type="predicted"/>
<name>A0AA40FXF1_9HYME</name>
<keyword evidence="2" id="KW-1185">Reference proteome</keyword>
<evidence type="ECO:0000313" key="1">
    <source>
        <dbReference type="EMBL" id="KAK1127163.1"/>
    </source>
</evidence>
<accession>A0AA40FXF1</accession>
<protein>
    <submittedName>
        <fullName evidence="1">Uncharacterized protein</fullName>
    </submittedName>
</protein>
<organism evidence="1 2">
    <name type="scientific">Melipona bicolor</name>
    <dbReference type="NCBI Taxonomy" id="60889"/>
    <lineage>
        <taxon>Eukaryota</taxon>
        <taxon>Metazoa</taxon>
        <taxon>Ecdysozoa</taxon>
        <taxon>Arthropoda</taxon>
        <taxon>Hexapoda</taxon>
        <taxon>Insecta</taxon>
        <taxon>Pterygota</taxon>
        <taxon>Neoptera</taxon>
        <taxon>Endopterygota</taxon>
        <taxon>Hymenoptera</taxon>
        <taxon>Apocrita</taxon>
        <taxon>Aculeata</taxon>
        <taxon>Apoidea</taxon>
        <taxon>Anthophila</taxon>
        <taxon>Apidae</taxon>
        <taxon>Melipona</taxon>
    </lineage>
</organism>
<evidence type="ECO:0000313" key="2">
    <source>
        <dbReference type="Proteomes" id="UP001177670"/>
    </source>
</evidence>
<dbReference type="Proteomes" id="UP001177670">
    <property type="component" value="Unassembled WGS sequence"/>
</dbReference>
<dbReference type="EMBL" id="JAHYIQ010000012">
    <property type="protein sequence ID" value="KAK1127163.1"/>
    <property type="molecule type" value="Genomic_DNA"/>
</dbReference>
<gene>
    <name evidence="1" type="ORF">K0M31_003712</name>
</gene>
<dbReference type="AlphaFoldDB" id="A0AA40FXF1"/>
<comment type="caution">
    <text evidence="1">The sequence shown here is derived from an EMBL/GenBank/DDBJ whole genome shotgun (WGS) entry which is preliminary data.</text>
</comment>